<dbReference type="OrthoDB" id="3425969at2"/>
<dbReference type="RefSeq" id="WP_108596076.1">
    <property type="nucleotide sequence ID" value="NZ_CP028913.1"/>
</dbReference>
<organism evidence="2 3">
    <name type="scientific">Agromyces badenianii</name>
    <dbReference type="NCBI Taxonomy" id="2080742"/>
    <lineage>
        <taxon>Bacteria</taxon>
        <taxon>Bacillati</taxon>
        <taxon>Actinomycetota</taxon>
        <taxon>Actinomycetes</taxon>
        <taxon>Micrococcales</taxon>
        <taxon>Microbacteriaceae</taxon>
        <taxon>Agromyces</taxon>
    </lineage>
</organism>
<evidence type="ECO:0008006" key="4">
    <source>
        <dbReference type="Google" id="ProtNLM"/>
    </source>
</evidence>
<keyword evidence="1" id="KW-0812">Transmembrane</keyword>
<gene>
    <name evidence="2" type="ORF">DCE93_11970</name>
</gene>
<proteinExistence type="predicted"/>
<evidence type="ECO:0000313" key="2">
    <source>
        <dbReference type="EMBL" id="AWB96277.1"/>
    </source>
</evidence>
<name>A0A2S0WY47_9MICO</name>
<dbReference type="EMBL" id="CP028913">
    <property type="protein sequence ID" value="AWB96277.1"/>
    <property type="molecule type" value="Genomic_DNA"/>
</dbReference>
<keyword evidence="1" id="KW-0472">Membrane</keyword>
<dbReference type="AlphaFoldDB" id="A0A2S0WY47"/>
<evidence type="ECO:0000313" key="3">
    <source>
        <dbReference type="Proteomes" id="UP000244729"/>
    </source>
</evidence>
<accession>A0A2S0WY47</accession>
<feature type="transmembrane region" description="Helical" evidence="1">
    <location>
        <begin position="69"/>
        <end position="90"/>
    </location>
</feature>
<dbReference type="Proteomes" id="UP000244729">
    <property type="component" value="Chromosome"/>
</dbReference>
<evidence type="ECO:0000256" key="1">
    <source>
        <dbReference type="SAM" id="Phobius"/>
    </source>
</evidence>
<dbReference type="KEGG" id="agm:DCE93_11970"/>
<sequence length="351" mass="38062">MNDEELTNRIRAARPVLPRLDSERAESTLRSIMREDEPDSTLANPLLGIGATVTPITSANSMSRRLRPVYLSVAAGLLVLIVAAIAMVAVPRGGASTAWAATPPQLAPQPIPGTSKELLMEMSEAVRLSDLPAAQGGRTVLSQSWALSLTPGSDELPVAIVPEDREFTRRADGSVAIEVRAGVPYDAEGKEIISFLQVQPGELVWRDDVPPGEYLFMYPDAPPVDAAAYAQYFREHNPISSEPASAVPTTGNYFNWTQQLLNEWNMNPAQRAALLEFLAGLPDIAVDGTVNDRLGRPGVSFSTNFSDVSGEYRDMLVISPEMGVLSYERVYVGTGRTDIEAPAVVHYVAWQ</sequence>
<reference evidence="2 3" key="1">
    <citation type="submission" date="2018-04" db="EMBL/GenBank/DDBJ databases">
        <authorList>
            <person name="Li J."/>
        </authorList>
    </citation>
    <scope>NUCLEOTIDE SEQUENCE [LARGE SCALE GENOMIC DNA]</scope>
    <source>
        <strain evidence="3">30A</strain>
    </source>
</reference>
<protein>
    <recommendedName>
        <fullName evidence="4">CU044_5270 family protein</fullName>
    </recommendedName>
</protein>
<keyword evidence="1" id="KW-1133">Transmembrane helix</keyword>
<keyword evidence="3" id="KW-1185">Reference proteome</keyword>